<organism evidence="3 4">
    <name type="scientific">Byssochlamys spectabilis</name>
    <name type="common">Paecilomyces variotii</name>
    <dbReference type="NCBI Taxonomy" id="264951"/>
    <lineage>
        <taxon>Eukaryota</taxon>
        <taxon>Fungi</taxon>
        <taxon>Dikarya</taxon>
        <taxon>Ascomycota</taxon>
        <taxon>Pezizomycotina</taxon>
        <taxon>Eurotiomycetes</taxon>
        <taxon>Eurotiomycetidae</taxon>
        <taxon>Eurotiales</taxon>
        <taxon>Thermoascaceae</taxon>
        <taxon>Paecilomyces</taxon>
    </lineage>
</organism>
<feature type="region of interest" description="Disordered" evidence="2">
    <location>
        <begin position="245"/>
        <end position="265"/>
    </location>
</feature>
<dbReference type="GO" id="GO:0016301">
    <property type="term" value="F:kinase activity"/>
    <property type="evidence" value="ECO:0007669"/>
    <property type="project" value="UniProtKB-KW"/>
</dbReference>
<evidence type="ECO:0000256" key="2">
    <source>
        <dbReference type="SAM" id="MobiDB-lite"/>
    </source>
</evidence>
<evidence type="ECO:0000313" key="3">
    <source>
        <dbReference type="EMBL" id="RWQ93129.1"/>
    </source>
</evidence>
<keyword evidence="3" id="KW-0808">Transferase</keyword>
<keyword evidence="4" id="KW-1185">Reference proteome</keyword>
<dbReference type="AlphaFoldDB" id="A0A443HMT9"/>
<gene>
    <name evidence="3" type="ORF">C8Q69DRAFT_60339</name>
</gene>
<name>A0A443HMT9_BYSSP</name>
<keyword evidence="3" id="KW-0418">Kinase</keyword>
<dbReference type="PANTHER" id="PTHR15243:SF0">
    <property type="entry name" value="SERINE_THREONINE-PROTEIN KINASE 19"/>
    <property type="match status" value="1"/>
</dbReference>
<sequence length="382" mass="41450">MPLRVTSAPTAGIRKTKASVPRPRNSPFAKHARQKPGSRPAARDKVDRDTGMFEDEEQLPDQGLSQYIPENARVESVEDAIRHIHKTMFEELPVRAGMNSTRIAEVLNLRRSLPPLVSVAHVHTLLHAPTRVEKEIVDLVNAGRVRRLIVPGRGSDAAGLGDCLVLTEDWEELVRRSAVLDQSLKDRFLDLLRLMGTASAVPAGVFSSGDSMALVRAGFLVSSSSLAKGSLNVASLPAVPASLGASSASRSDAGTQPLQAAQPSDSQFRSATMFLSLPNTGTYLRLLGQGRSHLVDLLKKSKFHETPLYLLRDRWDGAVESDTRSALAKRARGESTGVLPGRTKKWKQLYGMHFDWVLEEAVGAGLIELFDTGSVGPGVRCL</sequence>
<feature type="region of interest" description="Disordered" evidence="2">
    <location>
        <begin position="1"/>
        <end position="47"/>
    </location>
</feature>
<dbReference type="EMBL" id="RCNU01000010">
    <property type="protein sequence ID" value="RWQ93129.1"/>
    <property type="molecule type" value="Genomic_DNA"/>
</dbReference>
<comment type="caution">
    <text evidence="3">The sequence shown here is derived from an EMBL/GenBank/DDBJ whole genome shotgun (WGS) entry which is preliminary data.</text>
</comment>
<dbReference type="Proteomes" id="UP000283841">
    <property type="component" value="Unassembled WGS sequence"/>
</dbReference>
<protein>
    <submittedName>
        <fullName evidence="3">Serine-threonine protein kinase 19-domain-containing protein</fullName>
    </submittedName>
</protein>
<dbReference type="InterPro" id="IPR018865">
    <property type="entry name" value="STK19-like"/>
</dbReference>
<accession>A0A443HMT9</accession>
<comment type="similarity">
    <text evidence="1">Belongs to the STK19 family.</text>
</comment>
<dbReference type="RefSeq" id="XP_028482774.1">
    <property type="nucleotide sequence ID" value="XM_028633825.1"/>
</dbReference>
<dbReference type="VEuPathDB" id="FungiDB:C8Q69DRAFT_60339"/>
<dbReference type="Pfam" id="PF10494">
    <property type="entry name" value="Stk19"/>
    <property type="match status" value="1"/>
</dbReference>
<evidence type="ECO:0000256" key="1">
    <source>
        <dbReference type="ARBA" id="ARBA00093458"/>
    </source>
</evidence>
<proteinExistence type="inferred from homology"/>
<dbReference type="GeneID" id="39603102"/>
<dbReference type="PANTHER" id="PTHR15243">
    <property type="entry name" value="SERINE/THREONINE-PROTEIN KINASE 19"/>
    <property type="match status" value="1"/>
</dbReference>
<dbReference type="GO" id="GO:0046579">
    <property type="term" value="P:positive regulation of Ras protein signal transduction"/>
    <property type="evidence" value="ECO:0007669"/>
    <property type="project" value="TreeGrafter"/>
</dbReference>
<reference evidence="3 4" key="1">
    <citation type="journal article" date="2018" name="Front. Microbiol.">
        <title>Genomic and genetic insights into a cosmopolitan fungus, Paecilomyces variotii (Eurotiales).</title>
        <authorList>
            <person name="Urquhart A.S."/>
            <person name="Mondo S.J."/>
            <person name="Makela M.R."/>
            <person name="Hane J.K."/>
            <person name="Wiebenga A."/>
            <person name="He G."/>
            <person name="Mihaltcheva S."/>
            <person name="Pangilinan J."/>
            <person name="Lipzen A."/>
            <person name="Barry K."/>
            <person name="de Vries R.P."/>
            <person name="Grigoriev I.V."/>
            <person name="Idnurm A."/>
        </authorList>
    </citation>
    <scope>NUCLEOTIDE SEQUENCE [LARGE SCALE GENOMIC DNA]</scope>
    <source>
        <strain evidence="3 4">CBS 101075</strain>
    </source>
</reference>
<evidence type="ECO:0000313" key="4">
    <source>
        <dbReference type="Proteomes" id="UP000283841"/>
    </source>
</evidence>